<evidence type="ECO:0000259" key="1">
    <source>
        <dbReference type="PROSITE" id="PS51186"/>
    </source>
</evidence>
<dbReference type="PANTHER" id="PTHR43415">
    <property type="entry name" value="SPERMIDINE N(1)-ACETYLTRANSFERASE"/>
    <property type="match status" value="1"/>
</dbReference>
<dbReference type="OrthoDB" id="9795206at2"/>
<dbReference type="Pfam" id="PF13302">
    <property type="entry name" value="Acetyltransf_3"/>
    <property type="match status" value="1"/>
</dbReference>
<protein>
    <recommendedName>
        <fullName evidence="1">N-acetyltransferase domain-containing protein</fullName>
    </recommendedName>
</protein>
<reference evidence="2 3" key="1">
    <citation type="journal article" date="2015" name="Stand. Genomic Sci.">
        <title>High quality draft genome sequence of the moderately halophilic bacterium Pontibacillus yanchengensis Y32(T) and comparison among Pontibacillus genomes.</title>
        <authorList>
            <person name="Huang J."/>
            <person name="Qiao Z.X."/>
            <person name="Tang J.W."/>
            <person name="Wang G."/>
        </authorList>
    </citation>
    <scope>NUCLEOTIDE SEQUENCE [LARGE SCALE GENOMIC DNA]</scope>
    <source>
        <strain evidence="2 3">Y32</strain>
    </source>
</reference>
<dbReference type="SUPFAM" id="SSF55729">
    <property type="entry name" value="Acyl-CoA N-acyltransferases (Nat)"/>
    <property type="match status" value="1"/>
</dbReference>
<dbReference type="InterPro" id="IPR016181">
    <property type="entry name" value="Acyl_CoA_acyltransferase"/>
</dbReference>
<dbReference type="PROSITE" id="PS51186">
    <property type="entry name" value="GNAT"/>
    <property type="match status" value="1"/>
</dbReference>
<dbReference type="AlphaFoldDB" id="A0A0A2TPQ3"/>
<dbReference type="InterPro" id="IPR000182">
    <property type="entry name" value="GNAT_dom"/>
</dbReference>
<evidence type="ECO:0000313" key="2">
    <source>
        <dbReference type="EMBL" id="KGP71290.1"/>
    </source>
</evidence>
<evidence type="ECO:0000313" key="3">
    <source>
        <dbReference type="Proteomes" id="UP000030147"/>
    </source>
</evidence>
<organism evidence="2 3">
    <name type="scientific">Pontibacillus yanchengensis Y32</name>
    <dbReference type="NCBI Taxonomy" id="1385514"/>
    <lineage>
        <taxon>Bacteria</taxon>
        <taxon>Bacillati</taxon>
        <taxon>Bacillota</taxon>
        <taxon>Bacilli</taxon>
        <taxon>Bacillales</taxon>
        <taxon>Bacillaceae</taxon>
        <taxon>Pontibacillus</taxon>
    </lineage>
</organism>
<dbReference type="PANTHER" id="PTHR43415:SF3">
    <property type="entry name" value="GNAT-FAMILY ACETYLTRANSFERASE"/>
    <property type="match status" value="1"/>
</dbReference>
<keyword evidence="3" id="KW-1185">Reference proteome</keyword>
<name>A0A0A2TPQ3_9BACI</name>
<dbReference type="EMBL" id="AVBF01000071">
    <property type="protein sequence ID" value="KGP71290.1"/>
    <property type="molecule type" value="Genomic_DNA"/>
</dbReference>
<dbReference type="RefSeq" id="WP_036823298.1">
    <property type="nucleotide sequence ID" value="NZ_AVBF01000071.1"/>
</dbReference>
<dbReference type="eggNOG" id="COG1670">
    <property type="taxonomic scope" value="Bacteria"/>
</dbReference>
<dbReference type="Gene3D" id="3.40.630.30">
    <property type="match status" value="1"/>
</dbReference>
<comment type="caution">
    <text evidence="2">The sequence shown here is derived from an EMBL/GenBank/DDBJ whole genome shotgun (WGS) entry which is preliminary data.</text>
</comment>
<gene>
    <name evidence="2" type="ORF">N782_20075</name>
</gene>
<proteinExistence type="predicted"/>
<dbReference type="GO" id="GO:0016747">
    <property type="term" value="F:acyltransferase activity, transferring groups other than amino-acyl groups"/>
    <property type="evidence" value="ECO:0007669"/>
    <property type="project" value="InterPro"/>
</dbReference>
<dbReference type="Proteomes" id="UP000030147">
    <property type="component" value="Unassembled WGS sequence"/>
</dbReference>
<accession>A0A0A2TPQ3</accession>
<dbReference type="STRING" id="1385514.N782_20075"/>
<sequence>MSSSTVKYLEGEKIYLKIPEVEDAEYLYEGLNQNSESRRLRGRQTPVSFYSVKEALQQPNRQDTYAFFICLHETDDIIGELSLLGLGNEMNRSAQFQISIYNSHYFSGGLGTEASELAMVFAFGKLNLNRIELEVFSTNTRAIAAYEKLGFVQEGLKRQAYYLDFEYKDLIMMSLLRQDYLEMHNI</sequence>
<feature type="domain" description="N-acetyltransferase" evidence="1">
    <location>
        <begin position="16"/>
        <end position="177"/>
    </location>
</feature>